<feature type="domain" description="CYTH" evidence="2">
    <location>
        <begin position="2"/>
        <end position="155"/>
    </location>
</feature>
<dbReference type="PIRSF" id="PIRSF016487">
    <property type="entry name" value="CYTH_UCP016487"/>
    <property type="match status" value="1"/>
</dbReference>
<dbReference type="RefSeq" id="WP_263543397.1">
    <property type="nucleotide sequence ID" value="NZ_JAOVZO020000003.1"/>
</dbReference>
<dbReference type="SMART" id="SM01118">
    <property type="entry name" value="CYTH"/>
    <property type="match status" value="1"/>
</dbReference>
<sequence length="170" mass="18947">MGTEIERKFLLTSDAWRAEVSRSRRMVQGYLIAASAVTSGTSKSSVRVRVSGDEAWLNIKSSTLGVERQEYEYAVPLADGEAMLAQLCDGVVEKIRHYVARGDHEFEIDEFFGANDGLVVAEVELDAADEAFERPAWLGRDVSHLPRYYNLNLIGRPFSAWTAAEREGSD</sequence>
<dbReference type="EMBL" id="JAOVZO020000003">
    <property type="protein sequence ID" value="MDC8012145.1"/>
    <property type="molecule type" value="Genomic_DNA"/>
</dbReference>
<reference evidence="3" key="1">
    <citation type="submission" date="2023-02" db="EMBL/GenBank/DDBJ databases">
        <title>Tahibacter soli sp. nov. isolated from soil.</title>
        <authorList>
            <person name="Baek J.H."/>
            <person name="Lee J.K."/>
            <person name="Choi D.G."/>
            <person name="Jeon C.O."/>
        </authorList>
    </citation>
    <scope>NUCLEOTIDE SEQUENCE</scope>
    <source>
        <strain evidence="3">BL</strain>
    </source>
</reference>
<evidence type="ECO:0000259" key="2">
    <source>
        <dbReference type="PROSITE" id="PS51707"/>
    </source>
</evidence>
<organism evidence="3 4">
    <name type="scientific">Tahibacter soli</name>
    <dbReference type="NCBI Taxonomy" id="2983605"/>
    <lineage>
        <taxon>Bacteria</taxon>
        <taxon>Pseudomonadati</taxon>
        <taxon>Pseudomonadota</taxon>
        <taxon>Gammaproteobacteria</taxon>
        <taxon>Lysobacterales</taxon>
        <taxon>Rhodanobacteraceae</taxon>
        <taxon>Tahibacter</taxon>
    </lineage>
</organism>
<dbReference type="AlphaFoldDB" id="A0A9X3YJ41"/>
<name>A0A9X3YJ41_9GAMM</name>
<dbReference type="PANTHER" id="PTHR40114">
    <property type="entry name" value="SLR0698 PROTEIN"/>
    <property type="match status" value="1"/>
</dbReference>
<dbReference type="PANTHER" id="PTHR40114:SF1">
    <property type="entry name" value="SLR0698 PROTEIN"/>
    <property type="match status" value="1"/>
</dbReference>
<evidence type="ECO:0000313" key="4">
    <source>
        <dbReference type="Proteomes" id="UP001139971"/>
    </source>
</evidence>
<dbReference type="InterPro" id="IPR012042">
    <property type="entry name" value="NeuTTM/CthTTM-like"/>
</dbReference>
<dbReference type="CDD" id="cd07891">
    <property type="entry name" value="CYTH-like_CthTTM-like_1"/>
    <property type="match status" value="1"/>
</dbReference>
<dbReference type="InterPro" id="IPR023577">
    <property type="entry name" value="CYTH_domain"/>
</dbReference>
<feature type="active site" description="Proton acceptor" evidence="1">
    <location>
        <position position="30"/>
    </location>
</feature>
<comment type="caution">
    <text evidence="3">The sequence shown here is derived from an EMBL/GenBank/DDBJ whole genome shotgun (WGS) entry which is preliminary data.</text>
</comment>
<evidence type="ECO:0000313" key="3">
    <source>
        <dbReference type="EMBL" id="MDC8012145.1"/>
    </source>
</evidence>
<dbReference type="SUPFAM" id="SSF55154">
    <property type="entry name" value="CYTH-like phosphatases"/>
    <property type="match status" value="1"/>
</dbReference>
<dbReference type="Pfam" id="PF01928">
    <property type="entry name" value="CYTH"/>
    <property type="match status" value="1"/>
</dbReference>
<accession>A0A9X3YJ41</accession>
<protein>
    <submittedName>
        <fullName evidence="3">CYTH domain-containing protein</fullName>
    </submittedName>
</protein>
<dbReference type="Proteomes" id="UP001139971">
    <property type="component" value="Unassembled WGS sequence"/>
</dbReference>
<keyword evidence="4" id="KW-1185">Reference proteome</keyword>
<gene>
    <name evidence="3" type="ORF">OD750_006250</name>
</gene>
<proteinExistence type="predicted"/>
<dbReference type="PROSITE" id="PS51707">
    <property type="entry name" value="CYTH"/>
    <property type="match status" value="1"/>
</dbReference>
<evidence type="ECO:0000256" key="1">
    <source>
        <dbReference type="PIRSR" id="PIRSR016487-1"/>
    </source>
</evidence>
<dbReference type="InterPro" id="IPR033469">
    <property type="entry name" value="CYTH-like_dom_sf"/>
</dbReference>
<dbReference type="Gene3D" id="2.40.320.10">
    <property type="entry name" value="Hypothetical Protein Pfu-838710-001"/>
    <property type="match status" value="1"/>
</dbReference>